<dbReference type="InterPro" id="IPR052203">
    <property type="entry name" value="GHMP_Kinase-Related"/>
</dbReference>
<reference evidence="8" key="1">
    <citation type="submission" date="2019-08" db="EMBL/GenBank/DDBJ databases">
        <authorList>
            <person name="Kucharzyk K."/>
            <person name="Murdoch R.W."/>
            <person name="Higgins S."/>
            <person name="Loffler F."/>
        </authorList>
    </citation>
    <scope>NUCLEOTIDE SEQUENCE</scope>
</reference>
<sequence>MIIRSRAPLRVGLAGGGTDLTPYCDIYGGAVLNATINMFAYCSIETTNGEKINFESKDLNATTTINKNEILGSGEINSVLKLHLGVYRRIRDIYGEMPSAFNMYTYNEAPIGSGLGGSSTMVVAILKAYTEWLNLPLGEYDIANLAWEIERKDLALEGGKQDQYAATFGGFNFIEFGSNGKVIVNPLRIKNWIRNEIEDSLVLFYTGESRESANIINQQIKSVESDNVRLQSLHELKKIAYSMKEAILVGDFQKFGNALEQGWLAKKITSDSISNGMLEEIYKTATDAGAAGGKISGAGGGGFFMFYVDPIKKIDVIKALGKYNGRVVNMQFTKDGTFGWKIHND</sequence>
<evidence type="ECO:0000256" key="5">
    <source>
        <dbReference type="ARBA" id="ARBA00038121"/>
    </source>
</evidence>
<protein>
    <submittedName>
        <fullName evidence="8">D-glycero-alpha-D-manno-heptose 7-phosphate kinase</fullName>
        <ecNumber evidence="8">2.7.1.168</ecNumber>
    </submittedName>
</protein>
<evidence type="ECO:0000313" key="8">
    <source>
        <dbReference type="EMBL" id="MPM21157.1"/>
    </source>
</evidence>
<dbReference type="PIRSF" id="PIRSF036406">
    <property type="entry name" value="Hept_kin"/>
    <property type="match status" value="1"/>
</dbReference>
<evidence type="ECO:0000259" key="7">
    <source>
        <dbReference type="Pfam" id="PF08544"/>
    </source>
</evidence>
<keyword evidence="3 8" id="KW-0418">Kinase</keyword>
<dbReference type="PRINTS" id="PR00960">
    <property type="entry name" value="LMBPPROTEIN"/>
</dbReference>
<keyword evidence="1 8" id="KW-0808">Transferase</keyword>
<dbReference type="SUPFAM" id="SSF54211">
    <property type="entry name" value="Ribosomal protein S5 domain 2-like"/>
    <property type="match status" value="1"/>
</dbReference>
<dbReference type="PANTHER" id="PTHR32463">
    <property type="entry name" value="L-FUCOSE KINASE"/>
    <property type="match status" value="1"/>
</dbReference>
<keyword evidence="2" id="KW-0547">Nucleotide-binding</keyword>
<evidence type="ECO:0000256" key="4">
    <source>
        <dbReference type="ARBA" id="ARBA00022840"/>
    </source>
</evidence>
<dbReference type="Pfam" id="PF08544">
    <property type="entry name" value="GHMP_kinases_C"/>
    <property type="match status" value="1"/>
</dbReference>
<dbReference type="InterPro" id="IPR020568">
    <property type="entry name" value="Ribosomal_Su5_D2-typ_SF"/>
</dbReference>
<dbReference type="InterPro" id="IPR013750">
    <property type="entry name" value="GHMP_kinase_C_dom"/>
</dbReference>
<gene>
    <name evidence="8" type="primary">hddA_4</name>
    <name evidence="8" type="ORF">SDC9_67600</name>
</gene>
<evidence type="ECO:0000256" key="3">
    <source>
        <dbReference type="ARBA" id="ARBA00022777"/>
    </source>
</evidence>
<dbReference type="InterPro" id="IPR001174">
    <property type="entry name" value="HddA/FKP"/>
</dbReference>
<comment type="caution">
    <text evidence="8">The sequence shown here is derived from an EMBL/GenBank/DDBJ whole genome shotgun (WGS) entry which is preliminary data.</text>
</comment>
<dbReference type="SUPFAM" id="SSF55060">
    <property type="entry name" value="GHMP Kinase, C-terminal domain"/>
    <property type="match status" value="1"/>
</dbReference>
<evidence type="ECO:0000256" key="1">
    <source>
        <dbReference type="ARBA" id="ARBA00022679"/>
    </source>
</evidence>
<proteinExistence type="inferred from homology"/>
<name>A0A644XZ32_9ZZZZ</name>
<dbReference type="EC" id="2.7.1.168" evidence="8"/>
<evidence type="ECO:0000259" key="6">
    <source>
        <dbReference type="Pfam" id="PF00288"/>
    </source>
</evidence>
<dbReference type="Pfam" id="PF00288">
    <property type="entry name" value="GHMP_kinases_N"/>
    <property type="match status" value="1"/>
</dbReference>
<dbReference type="AlphaFoldDB" id="A0A644XZ32"/>
<dbReference type="GO" id="GO:0042352">
    <property type="term" value="P:GDP-L-fucose salvage"/>
    <property type="evidence" value="ECO:0007669"/>
    <property type="project" value="TreeGrafter"/>
</dbReference>
<dbReference type="InterPro" id="IPR036554">
    <property type="entry name" value="GHMP_kinase_C_sf"/>
</dbReference>
<dbReference type="Gene3D" id="3.30.230.120">
    <property type="match status" value="1"/>
</dbReference>
<feature type="domain" description="GHMP kinase C-terminal" evidence="7">
    <location>
        <begin position="243"/>
        <end position="320"/>
    </location>
</feature>
<dbReference type="GO" id="GO:0005524">
    <property type="term" value="F:ATP binding"/>
    <property type="evidence" value="ECO:0007669"/>
    <property type="project" value="UniProtKB-KW"/>
</dbReference>
<organism evidence="8">
    <name type="scientific">bioreactor metagenome</name>
    <dbReference type="NCBI Taxonomy" id="1076179"/>
    <lineage>
        <taxon>unclassified sequences</taxon>
        <taxon>metagenomes</taxon>
        <taxon>ecological metagenomes</taxon>
    </lineage>
</organism>
<accession>A0A644XZ32</accession>
<dbReference type="InterPro" id="IPR006204">
    <property type="entry name" value="GHMP_kinase_N_dom"/>
</dbReference>
<comment type="similarity">
    <text evidence="5">Belongs to the GHMP kinase family.</text>
</comment>
<dbReference type="InterPro" id="IPR014606">
    <property type="entry name" value="Heptose_7-P_kinase"/>
</dbReference>
<dbReference type="GO" id="GO:0050201">
    <property type="term" value="F:fucokinase activity"/>
    <property type="evidence" value="ECO:0007669"/>
    <property type="project" value="TreeGrafter"/>
</dbReference>
<feature type="domain" description="GHMP kinase N-terminal" evidence="6">
    <location>
        <begin position="84"/>
        <end position="170"/>
    </location>
</feature>
<dbReference type="PANTHER" id="PTHR32463:SF0">
    <property type="entry name" value="L-FUCOSE KINASE"/>
    <property type="match status" value="1"/>
</dbReference>
<keyword evidence="4" id="KW-0067">ATP-binding</keyword>
<evidence type="ECO:0000256" key="2">
    <source>
        <dbReference type="ARBA" id="ARBA00022741"/>
    </source>
</evidence>
<dbReference type="EMBL" id="VSSQ01003533">
    <property type="protein sequence ID" value="MPM21157.1"/>
    <property type="molecule type" value="Genomic_DNA"/>
</dbReference>